<dbReference type="CDD" id="cd04647">
    <property type="entry name" value="LbH_MAT_like"/>
    <property type="match status" value="1"/>
</dbReference>
<keyword evidence="2" id="KW-0808">Transferase</keyword>
<evidence type="ECO:0000256" key="2">
    <source>
        <dbReference type="ARBA" id="ARBA00022679"/>
    </source>
</evidence>
<dbReference type="EMBL" id="SUNE01000002">
    <property type="protein sequence ID" value="MDG5899120.1"/>
    <property type="molecule type" value="Genomic_DNA"/>
</dbReference>
<dbReference type="AlphaFoldDB" id="A0AAW6QUD6"/>
<proteinExistence type="inferred from homology"/>
<keyword evidence="3 4" id="KW-0012">Acyltransferase</keyword>
<dbReference type="PANTHER" id="PTHR43300">
    <property type="entry name" value="ACETYLTRANSFERASE"/>
    <property type="match status" value="1"/>
</dbReference>
<reference evidence="4" key="1">
    <citation type="journal article" date="2019" name="Int J Environ Res Public Health">
        <title>Characterization of Chromosome-Mediated BlaOXA-894 in Shewanella xiamenensis Isolated from Pig Wastewater.</title>
        <authorList>
            <person name="Zou H."/>
            <person name="Zhou Z."/>
            <person name="Xia H."/>
            <person name="Zhao Q."/>
            <person name="Li X."/>
        </authorList>
    </citation>
    <scope>NUCLEOTIDE SEQUENCE</scope>
    <source>
        <strain evidence="4">2015oxa</strain>
    </source>
</reference>
<sequence>MSFYTEADLHTFGFKQLGKNIRLSTNASIYNPSNISLGDNCRIDDFVVLSAGAGGIEIGKNVHIAVFSSLIGAGKITLSDFANISSRVSIYSSNDDYSGESMTNPTIPDCFKNVEHNDVSVGKHVIIGSGSVVLPGITLEVGVAIGALSLVNVSCEEWFVYTGTPIRKIKERKRTLLELERQYLESVNVDI</sequence>
<dbReference type="InterPro" id="IPR011004">
    <property type="entry name" value="Trimer_LpxA-like_sf"/>
</dbReference>
<comment type="caution">
    <text evidence="4">The sequence shown here is derived from an EMBL/GenBank/DDBJ whole genome shotgun (WGS) entry which is preliminary data.</text>
</comment>
<comment type="similarity">
    <text evidence="1">Belongs to the transferase hexapeptide repeat family.</text>
</comment>
<evidence type="ECO:0000313" key="4">
    <source>
        <dbReference type="EMBL" id="MDG5899120.1"/>
    </source>
</evidence>
<dbReference type="PANTHER" id="PTHR43300:SF12">
    <property type="entry name" value="CHLORAMPHENICOL ACETYLTRANSFERASE"/>
    <property type="match status" value="1"/>
</dbReference>
<evidence type="ECO:0000256" key="1">
    <source>
        <dbReference type="ARBA" id="ARBA00007274"/>
    </source>
</evidence>
<gene>
    <name evidence="4" type="ORF">E2650_04235</name>
</gene>
<dbReference type="SUPFAM" id="SSF51161">
    <property type="entry name" value="Trimeric LpxA-like enzymes"/>
    <property type="match status" value="1"/>
</dbReference>
<dbReference type="InterPro" id="IPR050179">
    <property type="entry name" value="Trans_hexapeptide_repeat"/>
</dbReference>
<reference evidence="4" key="2">
    <citation type="submission" date="2019-04" db="EMBL/GenBank/DDBJ databases">
        <authorList>
            <person name="Zou H."/>
        </authorList>
    </citation>
    <scope>NUCLEOTIDE SEQUENCE</scope>
    <source>
        <strain evidence="4">2015oxa</strain>
    </source>
</reference>
<name>A0AAW6QUD6_9GAMM</name>
<evidence type="ECO:0000256" key="3">
    <source>
        <dbReference type="ARBA" id="ARBA00023315"/>
    </source>
</evidence>
<organism evidence="4">
    <name type="scientific">Shewanella xiamenensis</name>
    <dbReference type="NCBI Taxonomy" id="332186"/>
    <lineage>
        <taxon>Bacteria</taxon>
        <taxon>Pseudomonadati</taxon>
        <taxon>Pseudomonadota</taxon>
        <taxon>Gammaproteobacteria</taxon>
        <taxon>Alteromonadales</taxon>
        <taxon>Shewanellaceae</taxon>
        <taxon>Shewanella</taxon>
    </lineage>
</organism>
<dbReference type="Proteomes" id="UP001152518">
    <property type="component" value="Unassembled WGS sequence"/>
</dbReference>
<dbReference type="GO" id="GO:0016746">
    <property type="term" value="F:acyltransferase activity"/>
    <property type="evidence" value="ECO:0007669"/>
    <property type="project" value="UniProtKB-KW"/>
</dbReference>
<dbReference type="RefSeq" id="WP_279254728.1">
    <property type="nucleotide sequence ID" value="NZ_SUNE01000002.1"/>
</dbReference>
<dbReference type="Gene3D" id="2.160.10.10">
    <property type="entry name" value="Hexapeptide repeat proteins"/>
    <property type="match status" value="1"/>
</dbReference>
<protein>
    <submittedName>
        <fullName evidence="4">Acyltransferase</fullName>
    </submittedName>
</protein>
<accession>A0AAW6QUD6</accession>